<feature type="region of interest" description="Disordered" evidence="1">
    <location>
        <begin position="320"/>
        <end position="373"/>
    </location>
</feature>
<evidence type="ECO:0000313" key="3">
    <source>
        <dbReference type="Proteomes" id="UP001138681"/>
    </source>
</evidence>
<reference evidence="2" key="1">
    <citation type="submission" date="2021-04" db="EMBL/GenBank/DDBJ databases">
        <authorList>
            <person name="Pira H."/>
            <person name="Risdian C."/>
            <person name="Wink J."/>
        </authorList>
    </citation>
    <scope>NUCLEOTIDE SEQUENCE</scope>
    <source>
        <strain evidence="2">WH158</strain>
    </source>
</reference>
<keyword evidence="3" id="KW-1185">Reference proteome</keyword>
<dbReference type="Proteomes" id="UP001138681">
    <property type="component" value="Unassembled WGS sequence"/>
</dbReference>
<sequence length="641" mass="70280">MDNLRGTFDSSDPIGNDQDWEAHEDEVAREMPPEAIGQDERRMQVRAYNHWASLLADNSFPSIEDLEPENLHDFGPNSVLLDFSVGVEDPAVQYLGDQLAEECGTDGSIKQLSDVPPRSLLSRITDHYMQILANQAPIGFEAEFVNQRGSSIMYRGILLPFSSNDETIDFIYGVINWKEIADQVTADELLLEIDQALEVDDEAAEDEDEPQKHHADPLVAAPSADIFELGAEAEVSEETPEFEPDFSDNVASLGSDYESPTDENDLPVPDFGQYSLDDPDEDEDEEDESGAGYSFASLSDYIETPTKKAIDLEAEHFDAADYQAEYSEDQPEDVDPEIADYAPLADEYSEDEQPAEPKAKKPLDLSSFGEPEEYSEPVMDESEVDEDAFADEVFAQDTLTPGPVAFSDAEIEAEDAPVEGGGLDEASAEIADEVVAELSEDAGLYDFLASARELAQHANVAEDRSRAALYSAVGRAYDFSLAAKAAPAEYGELLEESGLSVQERAPMTPVVKLVFGSNYDKTRLTEYAAVLAHAYRHEMESGSLAEFLENADGGLKGVVAAERRLRREEAGKEVEAADEVRRALAKKLRELEELTFEALSGDGAEFSLVVVRRDGTGNVAMIGEIDDDIPMIERAAKKLVG</sequence>
<evidence type="ECO:0008006" key="4">
    <source>
        <dbReference type="Google" id="ProtNLM"/>
    </source>
</evidence>
<name>A0A9X1JME4_9SPHN</name>
<feature type="compositionally biased region" description="Acidic residues" evidence="1">
    <location>
        <begin position="277"/>
        <end position="289"/>
    </location>
</feature>
<organism evidence="2 3">
    <name type="scientific">Erythrobacter crassostreae</name>
    <dbReference type="NCBI Taxonomy" id="2828328"/>
    <lineage>
        <taxon>Bacteria</taxon>
        <taxon>Pseudomonadati</taxon>
        <taxon>Pseudomonadota</taxon>
        <taxon>Alphaproteobacteria</taxon>
        <taxon>Sphingomonadales</taxon>
        <taxon>Erythrobacteraceae</taxon>
        <taxon>Erythrobacter/Porphyrobacter group</taxon>
        <taxon>Erythrobacter</taxon>
    </lineage>
</organism>
<feature type="compositionally biased region" description="Acidic residues" evidence="1">
    <location>
        <begin position="234"/>
        <end position="246"/>
    </location>
</feature>
<dbReference type="EMBL" id="JAGSPC010000001">
    <property type="protein sequence ID" value="MBV7258653.1"/>
    <property type="molecule type" value="Genomic_DNA"/>
</dbReference>
<accession>A0A9X1JME4</accession>
<proteinExistence type="predicted"/>
<evidence type="ECO:0000313" key="2">
    <source>
        <dbReference type="EMBL" id="MBV7258653.1"/>
    </source>
</evidence>
<protein>
    <recommendedName>
        <fullName evidence="4">PAS domain-containing protein</fullName>
    </recommendedName>
</protein>
<comment type="caution">
    <text evidence="2">The sequence shown here is derived from an EMBL/GenBank/DDBJ whole genome shotgun (WGS) entry which is preliminary data.</text>
</comment>
<feature type="compositionally biased region" description="Acidic residues" evidence="1">
    <location>
        <begin position="326"/>
        <end position="338"/>
    </location>
</feature>
<feature type="region of interest" description="Disordered" evidence="1">
    <location>
        <begin position="233"/>
        <end position="298"/>
    </location>
</feature>
<gene>
    <name evidence="2" type="ORF">KCG46_03555</name>
</gene>
<dbReference type="AlphaFoldDB" id="A0A9X1JME4"/>
<evidence type="ECO:0000256" key="1">
    <source>
        <dbReference type="SAM" id="MobiDB-lite"/>
    </source>
</evidence>